<dbReference type="Pfam" id="PF12833">
    <property type="entry name" value="HTH_18"/>
    <property type="match status" value="1"/>
</dbReference>
<dbReference type="SUPFAM" id="SSF46689">
    <property type="entry name" value="Homeodomain-like"/>
    <property type="match status" value="2"/>
</dbReference>
<evidence type="ECO:0000256" key="3">
    <source>
        <dbReference type="ARBA" id="ARBA00023163"/>
    </source>
</evidence>
<keyword evidence="2" id="KW-0238">DNA-binding</keyword>
<reference evidence="6" key="1">
    <citation type="submission" date="2020-09" db="EMBL/GenBank/DDBJ databases">
        <title>A novel bacterium of genus Paenibacillus, isolated from South China Sea.</title>
        <authorList>
            <person name="Huang H."/>
            <person name="Mo K."/>
            <person name="Hu Y."/>
        </authorList>
    </citation>
    <scope>NUCLEOTIDE SEQUENCE</scope>
    <source>
        <strain evidence="6">IB182496</strain>
    </source>
</reference>
<dbReference type="Proteomes" id="UP000621560">
    <property type="component" value="Unassembled WGS sequence"/>
</dbReference>
<dbReference type="SUPFAM" id="SSF53807">
    <property type="entry name" value="Helical backbone' metal receptor"/>
    <property type="match status" value="1"/>
</dbReference>
<keyword evidence="3" id="KW-0804">Transcription</keyword>
<dbReference type="SMART" id="SM00342">
    <property type="entry name" value="HTH_ARAC"/>
    <property type="match status" value="1"/>
</dbReference>
<dbReference type="PROSITE" id="PS01124">
    <property type="entry name" value="HTH_ARAC_FAMILY_2"/>
    <property type="match status" value="1"/>
</dbReference>
<accession>A0A927BRF2</accession>
<dbReference type="GO" id="GO:0043565">
    <property type="term" value="F:sequence-specific DNA binding"/>
    <property type="evidence" value="ECO:0007669"/>
    <property type="project" value="InterPro"/>
</dbReference>
<dbReference type="InterPro" id="IPR009057">
    <property type="entry name" value="Homeodomain-like_sf"/>
</dbReference>
<name>A0A927BRF2_9BACL</name>
<dbReference type="EMBL" id="JACXIZ010000010">
    <property type="protein sequence ID" value="MBD2844385.1"/>
    <property type="molecule type" value="Genomic_DNA"/>
</dbReference>
<protein>
    <submittedName>
        <fullName evidence="6">Helix-turn-helix domain-containing protein</fullName>
    </submittedName>
</protein>
<keyword evidence="1" id="KW-0805">Transcription regulation</keyword>
<dbReference type="InterPro" id="IPR018060">
    <property type="entry name" value="HTH_AraC"/>
</dbReference>
<evidence type="ECO:0000313" key="7">
    <source>
        <dbReference type="Proteomes" id="UP000621560"/>
    </source>
</evidence>
<evidence type="ECO:0000313" key="6">
    <source>
        <dbReference type="EMBL" id="MBD2844385.1"/>
    </source>
</evidence>
<evidence type="ECO:0000256" key="1">
    <source>
        <dbReference type="ARBA" id="ARBA00023015"/>
    </source>
</evidence>
<dbReference type="InterPro" id="IPR050204">
    <property type="entry name" value="AraC_XylS_family_regulators"/>
</dbReference>
<dbReference type="Gene3D" id="1.10.10.60">
    <property type="entry name" value="Homeodomain-like"/>
    <property type="match status" value="2"/>
</dbReference>
<evidence type="ECO:0000256" key="2">
    <source>
        <dbReference type="ARBA" id="ARBA00023125"/>
    </source>
</evidence>
<feature type="domain" description="Fe/B12 periplasmic-binding" evidence="5">
    <location>
        <begin position="270"/>
        <end position="535"/>
    </location>
</feature>
<dbReference type="InterPro" id="IPR002491">
    <property type="entry name" value="ABC_transptr_periplasmic_BD"/>
</dbReference>
<evidence type="ECO:0000259" key="5">
    <source>
        <dbReference type="PROSITE" id="PS50983"/>
    </source>
</evidence>
<feature type="domain" description="HTH araC/xylS-type" evidence="4">
    <location>
        <begin position="168"/>
        <end position="265"/>
    </location>
</feature>
<keyword evidence="7" id="KW-1185">Reference proteome</keyword>
<dbReference type="PANTHER" id="PTHR46796">
    <property type="entry name" value="HTH-TYPE TRANSCRIPTIONAL ACTIVATOR RHAS-RELATED"/>
    <property type="match status" value="1"/>
</dbReference>
<sequence>MQHKPRIVWEWQLTPFQTVQQAIGSGTQLDDNTLFVITGGRADWQVNRRVCHLERGSLLAVEAYCPIESISPDSPAFQGYKLTYDLLNLSALQQPGEEALRVQWKAPSGYGFSTALLDQTDLCQVEAQLSELKDWQPERDIFLQAAGSTLLVQLYNEQNIQEKQPAIERAMTHIKQHYRSTLTREQLANQAGMSPWHFSRKFKEQSGYSPMDYLLRYRMNRAQEHLLQGMRVQEASRLSGFDDVFYFSKRFKATVGITPARFAEHAADRRIAAGLPRIAEALLALDIIPCCVLAYPPLIAEHQQRLFDQYKVPVIPVPQYALPAGALLPYRPQWIITQRIPESDRDRLRDIAPTLSVVDIDSRHFIADLAPLLGRQTQADAWRQSYDHYLMSARRRLAPHLDARATALIIRVEGHGYRYMNSKSHISPASLLYDELALRMPVGLADASNWCSTLDIARLAEADPNYVFIENRVFEGGSSDAYMQRLLEDPRWLGLKAVRHKRVFPITTRTWITGCGAFGYQQVVDQMVDYLIQSESGNELS</sequence>
<organism evidence="6 7">
    <name type="scientific">Paenibacillus sabuli</name>
    <dbReference type="NCBI Taxonomy" id="2772509"/>
    <lineage>
        <taxon>Bacteria</taxon>
        <taxon>Bacillati</taxon>
        <taxon>Bacillota</taxon>
        <taxon>Bacilli</taxon>
        <taxon>Bacillales</taxon>
        <taxon>Paenibacillaceae</taxon>
        <taxon>Paenibacillus</taxon>
    </lineage>
</organism>
<dbReference type="Gene3D" id="3.40.50.1980">
    <property type="entry name" value="Nitrogenase molybdenum iron protein domain"/>
    <property type="match status" value="1"/>
</dbReference>
<gene>
    <name evidence="6" type="ORF">IDH44_04220</name>
</gene>
<evidence type="ECO:0000259" key="4">
    <source>
        <dbReference type="PROSITE" id="PS01124"/>
    </source>
</evidence>
<dbReference type="PROSITE" id="PS00041">
    <property type="entry name" value="HTH_ARAC_FAMILY_1"/>
    <property type="match status" value="1"/>
</dbReference>
<dbReference type="GO" id="GO:0003700">
    <property type="term" value="F:DNA-binding transcription factor activity"/>
    <property type="evidence" value="ECO:0007669"/>
    <property type="project" value="InterPro"/>
</dbReference>
<dbReference type="Pfam" id="PF01497">
    <property type="entry name" value="Peripla_BP_2"/>
    <property type="match status" value="1"/>
</dbReference>
<comment type="caution">
    <text evidence="6">The sequence shown here is derived from an EMBL/GenBank/DDBJ whole genome shotgun (WGS) entry which is preliminary data.</text>
</comment>
<dbReference type="InterPro" id="IPR018062">
    <property type="entry name" value="HTH_AraC-typ_CS"/>
</dbReference>
<dbReference type="PROSITE" id="PS50983">
    <property type="entry name" value="FE_B12_PBP"/>
    <property type="match status" value="1"/>
</dbReference>
<proteinExistence type="predicted"/>
<dbReference type="AlphaFoldDB" id="A0A927BRF2"/>
<dbReference type="RefSeq" id="WP_190914998.1">
    <property type="nucleotide sequence ID" value="NZ_JACXIZ010000010.1"/>
</dbReference>